<evidence type="ECO:0000313" key="3">
    <source>
        <dbReference type="Proteomes" id="UP000600080"/>
    </source>
</evidence>
<reference evidence="3" key="1">
    <citation type="journal article" date="2019" name="Int. J. Syst. Evol. Microbiol.">
        <title>The Global Catalogue of Microorganisms (GCM) 10K type strain sequencing project: providing services to taxonomists for standard genome sequencing and annotation.</title>
        <authorList>
            <consortium name="The Broad Institute Genomics Platform"/>
            <consortium name="The Broad Institute Genome Sequencing Center for Infectious Disease"/>
            <person name="Wu L."/>
            <person name="Ma J."/>
        </authorList>
    </citation>
    <scope>NUCLEOTIDE SEQUENCE [LARGE SCALE GENOMIC DNA]</scope>
    <source>
        <strain evidence="3">CGMCC 4.7323</strain>
    </source>
</reference>
<comment type="caution">
    <text evidence="2">The sequence shown here is derived from an EMBL/GenBank/DDBJ whole genome shotgun (WGS) entry which is preliminary data.</text>
</comment>
<accession>A0ABQ2JCM2</accession>
<name>A0ABQ2JCM2_9ACTN</name>
<organism evidence="2 3">
    <name type="scientific">Streptomyces kronopolitis</name>
    <dbReference type="NCBI Taxonomy" id="1612435"/>
    <lineage>
        <taxon>Bacteria</taxon>
        <taxon>Bacillati</taxon>
        <taxon>Actinomycetota</taxon>
        <taxon>Actinomycetes</taxon>
        <taxon>Kitasatosporales</taxon>
        <taxon>Streptomycetaceae</taxon>
        <taxon>Streptomyces</taxon>
    </lineage>
</organism>
<dbReference type="Pfam" id="PF04149">
    <property type="entry name" value="DUF397"/>
    <property type="match status" value="1"/>
</dbReference>
<proteinExistence type="predicted"/>
<feature type="domain" description="DUF397" evidence="1">
    <location>
        <begin position="21"/>
        <end position="72"/>
    </location>
</feature>
<sequence>MEEVGTATGDVQASAGLLTPAWRKSSYSNGEGACVEVAQLGDELVLVRDSKVADGPVLRFPSAVAAAFTRAAAMGHLSR</sequence>
<evidence type="ECO:0000313" key="2">
    <source>
        <dbReference type="EMBL" id="GGN43096.1"/>
    </source>
</evidence>
<evidence type="ECO:0000259" key="1">
    <source>
        <dbReference type="Pfam" id="PF04149"/>
    </source>
</evidence>
<dbReference type="EMBL" id="BMND01000008">
    <property type="protein sequence ID" value="GGN43096.1"/>
    <property type="molecule type" value="Genomic_DNA"/>
</dbReference>
<keyword evidence="3" id="KW-1185">Reference proteome</keyword>
<gene>
    <name evidence="2" type="ORF">GCM10012285_24090</name>
</gene>
<protein>
    <recommendedName>
        <fullName evidence="1">DUF397 domain-containing protein</fullName>
    </recommendedName>
</protein>
<dbReference type="Proteomes" id="UP000600080">
    <property type="component" value="Unassembled WGS sequence"/>
</dbReference>
<dbReference type="InterPro" id="IPR007278">
    <property type="entry name" value="DUF397"/>
</dbReference>